<keyword evidence="3" id="KW-0687">Ribonucleoprotein</keyword>
<keyword evidence="2 4" id="KW-0689">Ribosomal protein</keyword>
<proteinExistence type="inferred from homology"/>
<dbReference type="GO" id="GO:0006412">
    <property type="term" value="P:translation"/>
    <property type="evidence" value="ECO:0007669"/>
    <property type="project" value="InterPro"/>
</dbReference>
<accession>I6N5Q9</accession>
<dbReference type="PANTHER" id="PTHR11758">
    <property type="entry name" value="40S RIBOSOMAL PROTEIN S15A"/>
    <property type="match status" value="1"/>
</dbReference>
<dbReference type="SUPFAM" id="SSF56047">
    <property type="entry name" value="Ribosomal protein S8"/>
    <property type="match status" value="1"/>
</dbReference>
<dbReference type="InterPro" id="IPR000630">
    <property type="entry name" value="Ribosomal_uS8"/>
</dbReference>
<dbReference type="Gene3D" id="3.30.1370.30">
    <property type="match status" value="1"/>
</dbReference>
<reference evidence="4" key="1">
    <citation type="journal article" date="2012" name="PLoS ONE">
        <title>Tertiary endosymbiosis in two dinotoms has generated little change in the mitochondrial genomes of their dinoflagellate hosts and diatom endosymbionts.</title>
        <authorList>
            <person name="Imanian B."/>
            <person name="Pombert J.F."/>
            <person name="Dorrell R.G."/>
            <person name="Burki F."/>
            <person name="Keeling P.J."/>
        </authorList>
    </citation>
    <scope>NUCLEOTIDE SEQUENCE</scope>
</reference>
<dbReference type="GO" id="GO:1990904">
    <property type="term" value="C:ribonucleoprotein complex"/>
    <property type="evidence" value="ECO:0007669"/>
    <property type="project" value="UniProtKB-KW"/>
</dbReference>
<dbReference type="AlphaFoldDB" id="I6N5Q9"/>
<dbReference type="Pfam" id="PF00410">
    <property type="entry name" value="Ribosomal_S8"/>
    <property type="match status" value="1"/>
</dbReference>
<comment type="similarity">
    <text evidence="1">Belongs to the universal ribosomal protein uS8 family.</text>
</comment>
<evidence type="ECO:0000256" key="3">
    <source>
        <dbReference type="ARBA" id="ARBA00023274"/>
    </source>
</evidence>
<dbReference type="GO" id="GO:0003735">
    <property type="term" value="F:structural constituent of ribosome"/>
    <property type="evidence" value="ECO:0007669"/>
    <property type="project" value="InterPro"/>
</dbReference>
<keyword evidence="4" id="KW-0496">Mitochondrion</keyword>
<dbReference type="Gene3D" id="3.30.1490.10">
    <property type="match status" value="1"/>
</dbReference>
<evidence type="ECO:0000256" key="2">
    <source>
        <dbReference type="ARBA" id="ARBA00022980"/>
    </source>
</evidence>
<dbReference type="InterPro" id="IPR035987">
    <property type="entry name" value="Ribosomal_uS8_sf"/>
</dbReference>
<sequence>MKNYLWNMFTTIKNGQMAKKRVVIGPRKNICESFLKILWNEGFISGYRISSQNPSNVEIFLKYTRTGVPVISSLKFLSKPSQRIHYSSKQIWKLDSSKTFVIFSTNQGLKSINECKKDRVGGEPLIIIN</sequence>
<name>I6N5Q9_9STRA</name>
<dbReference type="GO" id="GO:0005840">
    <property type="term" value="C:ribosome"/>
    <property type="evidence" value="ECO:0007669"/>
    <property type="project" value="UniProtKB-KW"/>
</dbReference>
<evidence type="ECO:0000313" key="4">
    <source>
        <dbReference type="EMBL" id="AEP20716.1"/>
    </source>
</evidence>
<geneLocation type="mitochondrion" evidence="4"/>
<gene>
    <name evidence="4" type="primary">rps8</name>
</gene>
<evidence type="ECO:0000256" key="1">
    <source>
        <dbReference type="ARBA" id="ARBA00006471"/>
    </source>
</evidence>
<dbReference type="EMBL" id="JN378734">
    <property type="protein sequence ID" value="AEP20716.1"/>
    <property type="molecule type" value="Genomic_DNA"/>
</dbReference>
<protein>
    <submittedName>
        <fullName evidence="4">Ribosomal protein S8</fullName>
    </submittedName>
</protein>
<organism evidence="4">
    <name type="scientific">Kryptoperidinium foliaceum endosymbiont</name>
    <dbReference type="NCBI Taxonomy" id="1079369"/>
    <lineage>
        <taxon>Eukaryota</taxon>
        <taxon>Sar</taxon>
        <taxon>Stramenopiles</taxon>
        <taxon>Ochrophyta</taxon>
        <taxon>Bacillariophyta</taxon>
        <taxon>Bacillariophyceae</taxon>
        <taxon>Bacillariophycidae</taxon>
    </lineage>
</organism>